<dbReference type="GO" id="GO:0012505">
    <property type="term" value="C:endomembrane system"/>
    <property type="evidence" value="ECO:0007669"/>
    <property type="project" value="UniProtKB-SubCell"/>
</dbReference>
<dbReference type="RefSeq" id="XP_018088556.1">
    <property type="nucleotide sequence ID" value="XM_018233067.2"/>
</dbReference>
<keyword evidence="7" id="KW-1185">Reference proteome</keyword>
<evidence type="ECO:0000256" key="3">
    <source>
        <dbReference type="ARBA" id="ARBA00022448"/>
    </source>
</evidence>
<comment type="similarity">
    <text evidence="2">Belongs to the syntaxin family.</text>
</comment>
<dbReference type="GO" id="GO:0005484">
    <property type="term" value="F:SNAP receptor activity"/>
    <property type="evidence" value="ECO:0007669"/>
    <property type="project" value="InterPro"/>
</dbReference>
<sequence>MKDRLEEFKTRVKEDELLEFEANLTFNNPIYQETENHEMDKLFQEVSGISVSLKHLADLADRIEKKQEVILCSTTEIDIYEGKKELSEMKNTLISDAKGIEAQLSKIKAALAEDSKNWMAEYRIRQSQFTALTNRYQVVMTQHYINETKYVGMLKEQIMRQAELAGLDLQEDDINQLISSPMSPQIVGKDLEILKAKQYLTMAQQKHKQLLDLEVQITELHLIFLQLQMLVSEQQDIINNIEYNMIHTQEYIAQSKEEVKKAIKYQKQSRVAAAVSALLGLCACCTCCLACLPGAAK</sequence>
<evidence type="ECO:0000256" key="4">
    <source>
        <dbReference type="ARBA" id="ARBA00023054"/>
    </source>
</evidence>
<dbReference type="Gene3D" id="1.20.58.70">
    <property type="match status" value="1"/>
</dbReference>
<dbReference type="SUPFAM" id="SSF47661">
    <property type="entry name" value="t-snare proteins"/>
    <property type="match status" value="1"/>
</dbReference>
<evidence type="ECO:0000256" key="5">
    <source>
        <dbReference type="ARBA" id="ARBA00023136"/>
    </source>
</evidence>
<dbReference type="AlphaFoldDB" id="A0A1L8F344"/>
<feature type="domain" description="T-SNARE coiled-coil homology" evidence="6">
    <location>
        <begin position="195"/>
        <end position="262"/>
    </location>
</feature>
<comment type="subcellular location">
    <subcellularLocation>
        <location evidence="1">Endomembrane system</location>
        <topology evidence="1">Peripheral membrane protein</topology>
    </subcellularLocation>
</comment>
<dbReference type="PANTHER" id="PTHR19957:SF72">
    <property type="entry name" value="SYNTAXIN-3-LIKE"/>
    <property type="match status" value="1"/>
</dbReference>
<dbReference type="CDD" id="cd15848">
    <property type="entry name" value="SNARE_syntaxin1-like"/>
    <property type="match status" value="1"/>
</dbReference>
<proteinExistence type="inferred from homology"/>
<accession>A0A1L8F344</accession>
<keyword evidence="5" id="KW-0472">Membrane</keyword>
<evidence type="ECO:0000256" key="2">
    <source>
        <dbReference type="ARBA" id="ARBA00009063"/>
    </source>
</evidence>
<dbReference type="CTD" id="108700153"/>
<evidence type="ECO:0000259" key="6">
    <source>
        <dbReference type="SMART" id="SM00397"/>
    </source>
</evidence>
<dbReference type="OrthoDB" id="10255013at2759"/>
<organism evidence="7 8">
    <name type="scientific">Xenopus laevis</name>
    <name type="common">African clawed frog</name>
    <dbReference type="NCBI Taxonomy" id="8355"/>
    <lineage>
        <taxon>Eukaryota</taxon>
        <taxon>Metazoa</taxon>
        <taxon>Chordata</taxon>
        <taxon>Craniata</taxon>
        <taxon>Vertebrata</taxon>
        <taxon>Euteleostomi</taxon>
        <taxon>Amphibia</taxon>
        <taxon>Batrachia</taxon>
        <taxon>Anura</taxon>
        <taxon>Pipoidea</taxon>
        <taxon>Pipidae</taxon>
        <taxon>Xenopodinae</taxon>
        <taxon>Xenopus</taxon>
        <taxon>Xenopus</taxon>
    </lineage>
</organism>
<protein>
    <submittedName>
        <fullName evidence="8">Syntaxin-1A homolog</fullName>
    </submittedName>
</protein>
<dbReference type="PANTHER" id="PTHR19957">
    <property type="entry name" value="SYNTAXIN"/>
    <property type="match status" value="1"/>
</dbReference>
<dbReference type="GO" id="GO:0031201">
    <property type="term" value="C:SNARE complex"/>
    <property type="evidence" value="ECO:0007669"/>
    <property type="project" value="TreeGrafter"/>
</dbReference>
<dbReference type="Pfam" id="PF05739">
    <property type="entry name" value="SNARE"/>
    <property type="match status" value="1"/>
</dbReference>
<dbReference type="GO" id="GO:0006886">
    <property type="term" value="P:intracellular protein transport"/>
    <property type="evidence" value="ECO:0007669"/>
    <property type="project" value="InterPro"/>
</dbReference>
<name>A0A1L8F344_XENLA</name>
<dbReference type="InterPro" id="IPR006012">
    <property type="entry name" value="Syntaxin/epimorphin_CS"/>
</dbReference>
<dbReference type="AGR" id="Xenbase:XB-GENE-17345384"/>
<dbReference type="SMART" id="SM00397">
    <property type="entry name" value="t_SNARE"/>
    <property type="match status" value="1"/>
</dbReference>
<dbReference type="Bgee" id="108700153">
    <property type="expression patterns" value="Expressed in egg cell and 8 other cell types or tissues"/>
</dbReference>
<dbReference type="GO" id="GO:0006906">
    <property type="term" value="P:vesicle fusion"/>
    <property type="evidence" value="ECO:0007669"/>
    <property type="project" value="TreeGrafter"/>
</dbReference>
<dbReference type="InterPro" id="IPR000727">
    <property type="entry name" value="T_SNARE_dom"/>
</dbReference>
<dbReference type="GO" id="GO:0048278">
    <property type="term" value="P:vesicle docking"/>
    <property type="evidence" value="ECO:0007669"/>
    <property type="project" value="TreeGrafter"/>
</dbReference>
<dbReference type="Pfam" id="PF00804">
    <property type="entry name" value="Syntaxin"/>
    <property type="match status" value="1"/>
</dbReference>
<evidence type="ECO:0000313" key="9">
    <source>
        <dbReference type="Xenbase" id="XB-GENE-17345384"/>
    </source>
</evidence>
<keyword evidence="3" id="KW-0813">Transport</keyword>
<dbReference type="GO" id="GO:0006887">
    <property type="term" value="P:exocytosis"/>
    <property type="evidence" value="ECO:0007669"/>
    <property type="project" value="TreeGrafter"/>
</dbReference>
<dbReference type="Proteomes" id="UP000186698">
    <property type="component" value="Chromosome 8S"/>
</dbReference>
<reference evidence="8" key="1">
    <citation type="submission" date="2025-08" db="UniProtKB">
        <authorList>
            <consortium name="RefSeq"/>
        </authorList>
    </citation>
    <scope>IDENTIFICATION</scope>
    <source>
        <strain evidence="8">J_2021</strain>
        <tissue evidence="8">Erythrocytes</tissue>
    </source>
</reference>
<dbReference type="PROSITE" id="PS00914">
    <property type="entry name" value="SYNTAXIN"/>
    <property type="match status" value="1"/>
</dbReference>
<evidence type="ECO:0000313" key="7">
    <source>
        <dbReference type="Proteomes" id="UP000186698"/>
    </source>
</evidence>
<dbReference type="KEGG" id="xla:108700153"/>
<dbReference type="Xenbase" id="XB-GENE-17345384">
    <property type="gene designation" value="XB5896658.S"/>
</dbReference>
<dbReference type="OMA" id="ESHRENC"/>
<evidence type="ECO:0000313" key="8">
    <source>
        <dbReference type="RefSeq" id="XP_018088556.1"/>
    </source>
</evidence>
<gene>
    <name evidence="8 9" type="primary">XB5896658.S</name>
</gene>
<dbReference type="PaxDb" id="8355-A0A1L8F344"/>
<dbReference type="InterPro" id="IPR045242">
    <property type="entry name" value="Syntaxin"/>
</dbReference>
<dbReference type="GO" id="GO:0000149">
    <property type="term" value="F:SNARE binding"/>
    <property type="evidence" value="ECO:0007669"/>
    <property type="project" value="TreeGrafter"/>
</dbReference>
<dbReference type="InterPro" id="IPR006011">
    <property type="entry name" value="Syntaxin_N"/>
</dbReference>
<dbReference type="GeneID" id="108700153"/>
<dbReference type="STRING" id="8355.A0A1L8F344"/>
<dbReference type="Gene3D" id="1.20.5.110">
    <property type="match status" value="1"/>
</dbReference>
<dbReference type="FunFam" id="1.20.5.110:FF:000022">
    <property type="entry name" value="Syntaxin 19"/>
    <property type="match status" value="1"/>
</dbReference>
<keyword evidence="4" id="KW-0175">Coiled coil</keyword>
<dbReference type="GO" id="GO:0005886">
    <property type="term" value="C:plasma membrane"/>
    <property type="evidence" value="ECO:0007669"/>
    <property type="project" value="TreeGrafter"/>
</dbReference>
<dbReference type="InterPro" id="IPR010989">
    <property type="entry name" value="SNARE"/>
</dbReference>
<evidence type="ECO:0000256" key="1">
    <source>
        <dbReference type="ARBA" id="ARBA00004184"/>
    </source>
</evidence>